<protein>
    <recommendedName>
        <fullName evidence="2">EF-hand domain-containing protein</fullName>
    </recommendedName>
</protein>
<comment type="caution">
    <text evidence="3">The sequence shown here is derived from an EMBL/GenBank/DDBJ whole genome shotgun (WGS) entry which is preliminary data.</text>
</comment>
<proteinExistence type="predicted"/>
<dbReference type="PROSITE" id="PS50222">
    <property type="entry name" value="EF_HAND_2"/>
    <property type="match status" value="1"/>
</dbReference>
<dbReference type="InterPro" id="IPR002048">
    <property type="entry name" value="EF_hand_dom"/>
</dbReference>
<feature type="compositionally biased region" description="Polar residues" evidence="1">
    <location>
        <begin position="32"/>
        <end position="42"/>
    </location>
</feature>
<feature type="domain" description="EF-hand" evidence="2">
    <location>
        <begin position="112"/>
        <end position="147"/>
    </location>
</feature>
<feature type="region of interest" description="Disordered" evidence="1">
    <location>
        <begin position="1"/>
        <end position="42"/>
    </location>
</feature>
<reference evidence="3" key="2">
    <citation type="submission" date="2023-03" db="EMBL/GenBank/DDBJ databases">
        <authorList>
            <person name="Inwood S.N."/>
            <person name="Skelly J.G."/>
            <person name="Guhlin J."/>
            <person name="Harrop T.W.R."/>
            <person name="Goldson S.G."/>
            <person name="Dearden P.K."/>
        </authorList>
    </citation>
    <scope>NUCLEOTIDE SEQUENCE</scope>
    <source>
        <strain evidence="3">Irish</strain>
        <tissue evidence="3">Whole body</tissue>
    </source>
</reference>
<name>A0AA39FR87_9HYME</name>
<reference evidence="3" key="1">
    <citation type="journal article" date="2023" name="bioRxiv">
        <title>Scaffold-level genome assemblies of two parasitoid biocontrol wasps reveal the parthenogenesis mechanism and an associated novel virus.</title>
        <authorList>
            <person name="Inwood S."/>
            <person name="Skelly J."/>
            <person name="Guhlin J."/>
            <person name="Harrop T."/>
            <person name="Goldson S."/>
            <person name="Dearden P."/>
        </authorList>
    </citation>
    <scope>NUCLEOTIDE SEQUENCE</scope>
    <source>
        <strain evidence="3">Irish</strain>
        <tissue evidence="3">Whole body</tissue>
    </source>
</reference>
<dbReference type="AlphaFoldDB" id="A0AA39FR87"/>
<dbReference type="Pfam" id="PF24548">
    <property type="entry name" value="EF_EFCAB10_C"/>
    <property type="match status" value="1"/>
</dbReference>
<dbReference type="PANTHER" id="PTHR21847">
    <property type="entry name" value="EF-HAND CALCIUM-BINDING DOMAIN-CONTAINING PROTEIN 10"/>
    <property type="match status" value="1"/>
</dbReference>
<organism evidence="3 4">
    <name type="scientific">Microctonus aethiopoides</name>
    <dbReference type="NCBI Taxonomy" id="144406"/>
    <lineage>
        <taxon>Eukaryota</taxon>
        <taxon>Metazoa</taxon>
        <taxon>Ecdysozoa</taxon>
        <taxon>Arthropoda</taxon>
        <taxon>Hexapoda</taxon>
        <taxon>Insecta</taxon>
        <taxon>Pterygota</taxon>
        <taxon>Neoptera</taxon>
        <taxon>Endopterygota</taxon>
        <taxon>Hymenoptera</taxon>
        <taxon>Apocrita</taxon>
        <taxon>Ichneumonoidea</taxon>
        <taxon>Braconidae</taxon>
        <taxon>Euphorinae</taxon>
        <taxon>Microctonus</taxon>
    </lineage>
</organism>
<dbReference type="InterPro" id="IPR039879">
    <property type="entry name" value="EFC10"/>
</dbReference>
<gene>
    <name evidence="3" type="ORF">PV328_007140</name>
</gene>
<dbReference type="PANTHER" id="PTHR21847:SF1">
    <property type="entry name" value="EF-HAND CALCIUM-BINDING DOMAIN-CONTAINING PROTEIN 10"/>
    <property type="match status" value="1"/>
</dbReference>
<accession>A0AA39FR87</accession>
<sequence length="193" mass="21204">MSVQEASGGEIKSKAPPEAPNYAEGSDERSSRGTITGENSNITVGDSCGAHMTTAQQHAQNYLTQRKIFDLFNFLIGHLLVDEPDDPIEYLGYLLDKCMLFKSGLGEPPLLFTIRHIESMFQSLDPSGVGKITLEQYKIGMKTLGIHNYNQQPVECAPGHVDKETFEVEALILGIACECDQDDVMLSPPRNAN</sequence>
<dbReference type="CDD" id="cd22981">
    <property type="entry name" value="DD_TbAK-like"/>
    <property type="match status" value="1"/>
</dbReference>
<dbReference type="Proteomes" id="UP001168990">
    <property type="component" value="Unassembled WGS sequence"/>
</dbReference>
<evidence type="ECO:0000313" key="3">
    <source>
        <dbReference type="EMBL" id="KAK0174020.1"/>
    </source>
</evidence>
<dbReference type="InterPro" id="IPR056587">
    <property type="entry name" value="EF_EFCAB10_C"/>
</dbReference>
<evidence type="ECO:0000256" key="1">
    <source>
        <dbReference type="SAM" id="MobiDB-lite"/>
    </source>
</evidence>
<evidence type="ECO:0000259" key="2">
    <source>
        <dbReference type="PROSITE" id="PS50222"/>
    </source>
</evidence>
<dbReference type="GO" id="GO:0005509">
    <property type="term" value="F:calcium ion binding"/>
    <property type="evidence" value="ECO:0007669"/>
    <property type="project" value="InterPro"/>
</dbReference>
<evidence type="ECO:0000313" key="4">
    <source>
        <dbReference type="Proteomes" id="UP001168990"/>
    </source>
</evidence>
<dbReference type="EMBL" id="JAQQBS010000002">
    <property type="protein sequence ID" value="KAK0174020.1"/>
    <property type="molecule type" value="Genomic_DNA"/>
</dbReference>
<keyword evidence="4" id="KW-1185">Reference proteome</keyword>